<keyword evidence="1" id="KW-0793">Thylakoid</keyword>
<reference evidence="3 4" key="1">
    <citation type="journal article" date="2014" name="Mol. Plant">
        <title>Chromosome Scale Genome Assembly and Transcriptome Profiling of Nannochloropsis gaditana in Nitrogen Depletion.</title>
        <authorList>
            <person name="Corteggiani Carpinelli E."/>
            <person name="Telatin A."/>
            <person name="Vitulo N."/>
            <person name="Forcato C."/>
            <person name="D'Angelo M."/>
            <person name="Schiavon R."/>
            <person name="Vezzi A."/>
            <person name="Giacometti G.M."/>
            <person name="Morosinotto T."/>
            <person name="Valle G."/>
        </authorList>
    </citation>
    <scope>NUCLEOTIDE SEQUENCE [LARGE SCALE GENOMIC DNA]</scope>
    <source>
        <strain evidence="3 4">B-31</strain>
    </source>
</reference>
<evidence type="ECO:0000313" key="3">
    <source>
        <dbReference type="EMBL" id="EWM27610.1"/>
    </source>
</evidence>
<dbReference type="Gene3D" id="1.20.120.290">
    <property type="entry name" value="Oxygen-evolving enhancer protein 3 (PsbQ), four-helix up-down bundle"/>
    <property type="match status" value="1"/>
</dbReference>
<dbReference type="InterPro" id="IPR023222">
    <property type="entry name" value="PsbQ-like_dom_sf"/>
</dbReference>
<dbReference type="SUPFAM" id="SSF101112">
    <property type="entry name" value="Oxygen-evolving enhancer protein 3"/>
    <property type="match status" value="1"/>
</dbReference>
<keyword evidence="2" id="KW-0812">Transmembrane</keyword>
<evidence type="ECO:0000313" key="4">
    <source>
        <dbReference type="Proteomes" id="UP000019335"/>
    </source>
</evidence>
<dbReference type="OrthoDB" id="10318745at2759"/>
<name>W7TKJ6_9STRA</name>
<keyword evidence="2" id="KW-0472">Membrane</keyword>
<keyword evidence="4" id="KW-1185">Reference proteome</keyword>
<dbReference type="EMBL" id="AZIL01000429">
    <property type="protein sequence ID" value="EWM27610.1"/>
    <property type="molecule type" value="Genomic_DNA"/>
</dbReference>
<feature type="transmembrane region" description="Helical" evidence="2">
    <location>
        <begin position="20"/>
        <end position="40"/>
    </location>
</feature>
<gene>
    <name evidence="3" type="ORF">Naga_100069g2</name>
</gene>
<accession>W7TKJ6</accession>
<organism evidence="3 4">
    <name type="scientific">Nannochloropsis gaditana</name>
    <dbReference type="NCBI Taxonomy" id="72520"/>
    <lineage>
        <taxon>Eukaryota</taxon>
        <taxon>Sar</taxon>
        <taxon>Stramenopiles</taxon>
        <taxon>Ochrophyta</taxon>
        <taxon>Eustigmatophyceae</taxon>
        <taxon>Eustigmatales</taxon>
        <taxon>Monodopsidaceae</taxon>
        <taxon>Nannochloropsis</taxon>
    </lineage>
</organism>
<comment type="caution">
    <text evidence="3">The sequence shown here is derived from an EMBL/GenBank/DDBJ whole genome shotgun (WGS) entry which is preliminary data.</text>
</comment>
<keyword evidence="2" id="KW-1133">Transmembrane helix</keyword>
<dbReference type="AlphaFoldDB" id="W7TKJ6"/>
<evidence type="ECO:0000256" key="2">
    <source>
        <dbReference type="SAM" id="Phobius"/>
    </source>
</evidence>
<dbReference type="Proteomes" id="UP000019335">
    <property type="component" value="Chromosome 6"/>
</dbReference>
<protein>
    <submittedName>
        <fullName evidence="3">PsbQ-like domain protein</fullName>
    </submittedName>
</protein>
<proteinExistence type="predicted"/>
<sequence>MRETQASYVSVRYCLSDMIIVTRLLIILAVFLAAIEAFHFSGRNGGFPRRIHRSNTHTNDDNGFERRELIHTATTALGAIGAFGSILLSLPSVAGAASPVISEIKIRESVKGVKDSVEALKLYEDFVNTKDFYGVKKSLRVPPVSDIRRDCRRIIAGLEGSVKKDTDKAYSEFIVSLEQVDLLATKAIQNDQKIKDEELAQLTARFAEAQARLDKVLKLVLTTRYATEPVNVRLETEKTEL</sequence>
<evidence type="ECO:0000256" key="1">
    <source>
        <dbReference type="ARBA" id="ARBA00023078"/>
    </source>
</evidence>